<evidence type="ECO:0000313" key="1">
    <source>
        <dbReference type="EMBL" id="MBD7948786.1"/>
    </source>
</evidence>
<accession>A0ABR8RM07</accession>
<keyword evidence="2" id="KW-1185">Reference proteome</keyword>
<dbReference type="RefSeq" id="WP_191692593.1">
    <property type="nucleotide sequence ID" value="NZ_JACSQR010000087.1"/>
</dbReference>
<organism evidence="1 2">
    <name type="scientific">Psychrobacter communis</name>
    <dbReference type="NCBI Taxonomy" id="2762238"/>
    <lineage>
        <taxon>Bacteria</taxon>
        <taxon>Pseudomonadati</taxon>
        <taxon>Pseudomonadota</taxon>
        <taxon>Gammaproteobacteria</taxon>
        <taxon>Moraxellales</taxon>
        <taxon>Moraxellaceae</taxon>
        <taxon>Psychrobacter</taxon>
    </lineage>
</organism>
<name>A0ABR8RM07_9GAMM</name>
<protein>
    <submittedName>
        <fullName evidence="1">Uncharacterized protein</fullName>
    </submittedName>
</protein>
<comment type="caution">
    <text evidence="1">The sequence shown here is derived from an EMBL/GenBank/DDBJ whole genome shotgun (WGS) entry which is preliminary data.</text>
</comment>
<dbReference type="EMBL" id="JACSQR010000087">
    <property type="protein sequence ID" value="MBD7948786.1"/>
    <property type="molecule type" value="Genomic_DNA"/>
</dbReference>
<dbReference type="Proteomes" id="UP000606724">
    <property type="component" value="Unassembled WGS sequence"/>
</dbReference>
<sequence>MSLSKVAGVCQRKEVLGNFDGCLNFMIMGFTAALKLTMDHYPAQPPHKGSLKHYLAREFVDQINRRSARDVEVGAQLNFIEDPDLLLETNGTFETMKLLDECYSIIEKIEGGLVKYEAFNDENYVSPAAYPAINEQEAAEFMARYRAETHNELANFFIGFDPDAIDSLDFMCNVMLEMKGHLLQLTYSRHFRQAQVGDSKSKSS</sequence>
<reference evidence="1 2" key="1">
    <citation type="submission" date="2020-08" db="EMBL/GenBank/DDBJ databases">
        <title>A Genomic Blueprint of the Chicken Gut Microbiome.</title>
        <authorList>
            <person name="Gilroy R."/>
            <person name="Ravi A."/>
            <person name="Getino M."/>
            <person name="Pursley I."/>
            <person name="Horton D.L."/>
            <person name="Alikhan N.-F."/>
            <person name="Baker D."/>
            <person name="Gharbi K."/>
            <person name="Hall N."/>
            <person name="Watson M."/>
            <person name="Adriaenssens E.M."/>
            <person name="Foster-Nyarko E."/>
            <person name="Jarju S."/>
            <person name="Secka A."/>
            <person name="Antonio M."/>
            <person name="Oren A."/>
            <person name="Chaudhuri R."/>
            <person name="La Ragione R.M."/>
            <person name="Hildebrand F."/>
            <person name="Pallen M.J."/>
        </authorList>
    </citation>
    <scope>NUCLEOTIDE SEQUENCE [LARGE SCALE GENOMIC DNA]</scope>
    <source>
        <strain evidence="1 2">Sa4CVA2</strain>
    </source>
</reference>
<proteinExistence type="predicted"/>
<evidence type="ECO:0000313" key="2">
    <source>
        <dbReference type="Proteomes" id="UP000606724"/>
    </source>
</evidence>
<gene>
    <name evidence="1" type="ORF">H9653_12400</name>
</gene>